<comment type="caution">
    <text evidence="1">The sequence shown here is derived from an EMBL/GenBank/DDBJ whole genome shotgun (WGS) entry which is preliminary data.</text>
</comment>
<protein>
    <submittedName>
        <fullName evidence="1">Contact-dependent growth inhibition system immunity protein</fullName>
    </submittedName>
</protein>
<evidence type="ECO:0000313" key="1">
    <source>
        <dbReference type="EMBL" id="MFC4159049.1"/>
    </source>
</evidence>
<dbReference type="Proteomes" id="UP001595791">
    <property type="component" value="Unassembled WGS sequence"/>
</dbReference>
<gene>
    <name evidence="1" type="ORF">ACFOW7_06725</name>
</gene>
<reference evidence="2" key="1">
    <citation type="journal article" date="2019" name="Int. J. Syst. Evol. Microbiol.">
        <title>The Global Catalogue of Microorganisms (GCM) 10K type strain sequencing project: providing services to taxonomists for standard genome sequencing and annotation.</title>
        <authorList>
            <consortium name="The Broad Institute Genomics Platform"/>
            <consortium name="The Broad Institute Genome Sequencing Center for Infectious Disease"/>
            <person name="Wu L."/>
            <person name="Ma J."/>
        </authorList>
    </citation>
    <scope>NUCLEOTIDE SEQUENCE [LARGE SCALE GENOMIC DNA]</scope>
    <source>
        <strain evidence="2">LMG 29894</strain>
    </source>
</reference>
<name>A0ABV8MLZ2_9NEIS</name>
<dbReference type="EMBL" id="JBHSBU010000001">
    <property type="protein sequence ID" value="MFC4159049.1"/>
    <property type="molecule type" value="Genomic_DNA"/>
</dbReference>
<accession>A0ABV8MLZ2</accession>
<keyword evidence="2" id="KW-1185">Reference proteome</keyword>
<proteinExistence type="predicted"/>
<dbReference type="RefSeq" id="WP_378162380.1">
    <property type="nucleotide sequence ID" value="NZ_JBHSBU010000001.1"/>
</dbReference>
<dbReference type="Pfam" id="PF18616">
    <property type="entry name" value="CdiI_3"/>
    <property type="match status" value="1"/>
</dbReference>
<organism evidence="1 2">
    <name type="scientific">Chitinimonas lacunae</name>
    <dbReference type="NCBI Taxonomy" id="1963018"/>
    <lineage>
        <taxon>Bacteria</taxon>
        <taxon>Pseudomonadati</taxon>
        <taxon>Pseudomonadota</taxon>
        <taxon>Betaproteobacteria</taxon>
        <taxon>Neisseriales</taxon>
        <taxon>Chitinibacteraceae</taxon>
        <taxon>Chitinimonas</taxon>
    </lineage>
</organism>
<dbReference type="InterPro" id="IPR040547">
    <property type="entry name" value="CdiI"/>
</dbReference>
<evidence type="ECO:0000313" key="2">
    <source>
        <dbReference type="Proteomes" id="UP001595791"/>
    </source>
</evidence>
<sequence length="154" mass="17354">MKNSLILPIVEKYLPPEVSSQSINGITQNPFPEDNRTNLTTRLSEICAKPIKELRTDDIATLLRQDVGDDISLAIALMLISEEPLICADSYSGDILMLTTQKTWEQWLATEVYGIDPYWLAGYVQDTIIALKELSIELAENLEKFNKTMPDFSS</sequence>